<dbReference type="Proteomes" id="UP000243723">
    <property type="component" value="Unassembled WGS sequence"/>
</dbReference>
<keyword evidence="4" id="KW-1185">Reference proteome</keyword>
<comment type="caution">
    <text evidence="3">The sequence shown here is derived from an EMBL/GenBank/DDBJ whole genome shotgun (WGS) entry which is preliminary data.</text>
</comment>
<feature type="chain" id="PRO_5015150192" evidence="1">
    <location>
        <begin position="20"/>
        <end position="663"/>
    </location>
</feature>
<dbReference type="InterPro" id="IPR019236">
    <property type="entry name" value="APP1_cat"/>
</dbReference>
<keyword evidence="3" id="KW-0575">Peroxidase</keyword>
<dbReference type="OrthoDB" id="414243at2759"/>
<dbReference type="AlphaFoldDB" id="A0A2P8A0D6"/>
<feature type="domain" description="Phosphatidate phosphatase APP1 catalytic" evidence="2">
    <location>
        <begin position="271"/>
        <end position="395"/>
    </location>
</feature>
<dbReference type="GO" id="GO:0030479">
    <property type="term" value="C:actin cortical patch"/>
    <property type="evidence" value="ECO:0007669"/>
    <property type="project" value="TreeGrafter"/>
</dbReference>
<dbReference type="Pfam" id="PF09949">
    <property type="entry name" value="APP1_cat"/>
    <property type="match status" value="1"/>
</dbReference>
<evidence type="ECO:0000313" key="4">
    <source>
        <dbReference type="Proteomes" id="UP000243723"/>
    </source>
</evidence>
<proteinExistence type="predicted"/>
<gene>
    <name evidence="3" type="ORF">B9Z65_7726</name>
</gene>
<dbReference type="STRING" id="40998.A0A2P8A0D6"/>
<dbReference type="GO" id="GO:0008195">
    <property type="term" value="F:phosphatidate phosphatase activity"/>
    <property type="evidence" value="ECO:0007669"/>
    <property type="project" value="InterPro"/>
</dbReference>
<dbReference type="PANTHER" id="PTHR28208:SF2">
    <property type="entry name" value="PHOSPHATIDATE PHOSPHATASE APP1 CATALYTIC DOMAIN-CONTAINING PROTEIN"/>
    <property type="match status" value="1"/>
</dbReference>
<feature type="signal peptide" evidence="1">
    <location>
        <begin position="1"/>
        <end position="19"/>
    </location>
</feature>
<evidence type="ECO:0000259" key="2">
    <source>
        <dbReference type="Pfam" id="PF09949"/>
    </source>
</evidence>
<keyword evidence="1" id="KW-0732">Signal</keyword>
<evidence type="ECO:0000256" key="1">
    <source>
        <dbReference type="SAM" id="SignalP"/>
    </source>
</evidence>
<protein>
    <submittedName>
        <fullName evidence="3">Cytochrome c peroxidase, mitochondrial</fullName>
    </submittedName>
</protein>
<accession>A0A2P8A0D6</accession>
<reference evidence="3 4" key="1">
    <citation type="submission" date="2017-05" db="EMBL/GenBank/DDBJ databases">
        <title>Draft genome sequence of Elsinoe australis.</title>
        <authorList>
            <person name="Cheng Q."/>
        </authorList>
    </citation>
    <scope>NUCLEOTIDE SEQUENCE [LARGE SCALE GENOMIC DNA]</scope>
    <source>
        <strain evidence="3 4">NL1</strain>
    </source>
</reference>
<organism evidence="3 4">
    <name type="scientific">Elsinoe australis</name>
    <dbReference type="NCBI Taxonomy" id="40998"/>
    <lineage>
        <taxon>Eukaryota</taxon>
        <taxon>Fungi</taxon>
        <taxon>Dikarya</taxon>
        <taxon>Ascomycota</taxon>
        <taxon>Pezizomycotina</taxon>
        <taxon>Dothideomycetes</taxon>
        <taxon>Dothideomycetidae</taxon>
        <taxon>Myriangiales</taxon>
        <taxon>Elsinoaceae</taxon>
        <taxon>Elsinoe</taxon>
    </lineage>
</organism>
<evidence type="ECO:0000313" key="3">
    <source>
        <dbReference type="EMBL" id="PSK53920.1"/>
    </source>
</evidence>
<name>A0A2P8A0D6_9PEZI</name>
<dbReference type="InterPro" id="IPR052935">
    <property type="entry name" value="Mg2+_PAP"/>
</dbReference>
<keyword evidence="3" id="KW-0560">Oxidoreductase</keyword>
<dbReference type="GO" id="GO:0004601">
    <property type="term" value="F:peroxidase activity"/>
    <property type="evidence" value="ECO:0007669"/>
    <property type="project" value="UniProtKB-KW"/>
</dbReference>
<sequence>MHFLSILASSSALISVVAATRTPLSWNFSLPHSHQNTSSNNDRLDKFPSIEEQRPWHHGRLLTTDHLLAAVFPYSAVTLEAVISPLRIIARSFLERKKPHKHLEPGDTWAVSTIPTYADLTDQGWRANMHGHAYVRDIPLPFSRHLHHVDKLVERLLFRATLDKTYHKKWRKHFYLLDETEKNTARIRANTYMEAPLKDLDLSVWFTENCNTSVKLQGPTDREGGFTEDIFVPLACNTSTTQPTQSPYRVPILEVSVEPTTPQNVKQAVLWALAREYKPWLDMPKIFDWWHLLDGIHFHYSTLTPEVNADFYINGTEYFYPSGSWDFRPVGFANIFPSLVRDLSARWKRWEKSISRFPGRRFILLGDTSNPTTMTDYSELMHRHGEHVQCLLIRDNQQTEASDWREPSTRHLSSIPPHKYFLFSRPSDLYNISFIHLKALSELPIGHTYILPAPIQTLSRPDHIEDLEDSDPPLEDLNSPPWRVVGPDSPLTFDNSSWHYRNEGCFPKLILPRNLQVSTNVEKEDTIAHDTKPKEARKLSHSKGKGIRSVFRAVWWRIKCDFIKGRDSSKLRQQCPFDRREGGNWTKHGNGKGYWDQQKMEFIRSYTPKEYNDHHHGHYHDDPLRQSNGPHHVANRTENLFMGGRAHDSHHSHDHSLHHGFLV</sequence>
<dbReference type="PANTHER" id="PTHR28208">
    <property type="entry name" value="PHOSPHATIDATE PHOSPHATASE APP1"/>
    <property type="match status" value="1"/>
</dbReference>
<dbReference type="EMBL" id="NHZQ01000087">
    <property type="protein sequence ID" value="PSK53920.1"/>
    <property type="molecule type" value="Genomic_DNA"/>
</dbReference>